<proteinExistence type="predicted"/>
<dbReference type="Proteomes" id="UP000614350">
    <property type="component" value="Unassembled WGS sequence"/>
</dbReference>
<reference evidence="2" key="1">
    <citation type="journal article" date="2020" name="G3 (Bethesda)">
        <title>High-Quality Assemblies for Three Invasive Social Wasps from the &lt;i&gt;Vespula&lt;/i&gt; Genus.</title>
        <authorList>
            <person name="Harrop T.W.R."/>
            <person name="Guhlin J."/>
            <person name="McLaughlin G.M."/>
            <person name="Permina E."/>
            <person name="Stockwell P."/>
            <person name="Gilligan J."/>
            <person name="Le Lec M.F."/>
            <person name="Gruber M.A.M."/>
            <person name="Quinn O."/>
            <person name="Lovegrove M."/>
            <person name="Duncan E.J."/>
            <person name="Remnant E.J."/>
            <person name="Van Eeckhoven J."/>
            <person name="Graham B."/>
            <person name="Knapp R.A."/>
            <person name="Langford K.W."/>
            <person name="Kronenberg Z."/>
            <person name="Press M.O."/>
            <person name="Eacker S.M."/>
            <person name="Wilson-Rankin E.E."/>
            <person name="Purcell J."/>
            <person name="Lester P.J."/>
            <person name="Dearden P.K."/>
        </authorList>
    </citation>
    <scope>NUCLEOTIDE SEQUENCE</scope>
    <source>
        <strain evidence="2">Marl-1</strain>
    </source>
</reference>
<feature type="compositionally biased region" description="Acidic residues" evidence="1">
    <location>
        <begin position="11"/>
        <end position="21"/>
    </location>
</feature>
<organism evidence="2 3">
    <name type="scientific">Vespula vulgaris</name>
    <name type="common">Yellow jacket</name>
    <name type="synonym">Wasp</name>
    <dbReference type="NCBI Taxonomy" id="7454"/>
    <lineage>
        <taxon>Eukaryota</taxon>
        <taxon>Metazoa</taxon>
        <taxon>Ecdysozoa</taxon>
        <taxon>Arthropoda</taxon>
        <taxon>Hexapoda</taxon>
        <taxon>Insecta</taxon>
        <taxon>Pterygota</taxon>
        <taxon>Neoptera</taxon>
        <taxon>Endopterygota</taxon>
        <taxon>Hymenoptera</taxon>
        <taxon>Apocrita</taxon>
        <taxon>Aculeata</taxon>
        <taxon>Vespoidea</taxon>
        <taxon>Vespidae</taxon>
        <taxon>Vespinae</taxon>
        <taxon>Vespula</taxon>
    </lineage>
</organism>
<evidence type="ECO:0000256" key="1">
    <source>
        <dbReference type="SAM" id="MobiDB-lite"/>
    </source>
</evidence>
<evidence type="ECO:0000313" key="3">
    <source>
        <dbReference type="Proteomes" id="UP000614350"/>
    </source>
</evidence>
<evidence type="ECO:0000313" key="2">
    <source>
        <dbReference type="EMBL" id="KAF7400532.1"/>
    </source>
</evidence>
<accession>A0A834N8W2</accession>
<name>A0A834N8W2_VESVU</name>
<dbReference type="AlphaFoldDB" id="A0A834N8W2"/>
<keyword evidence="3" id="KW-1185">Reference proteome</keyword>
<protein>
    <submittedName>
        <fullName evidence="2">Uncharacterized protein</fullName>
    </submittedName>
</protein>
<sequence length="101" mass="11955">MSPRGRKFLEEEVEEKEEEEEQHYHYTNTVLGDPSFGFDFREMQQLETTYRPWFLPSTVTFQNKRDNSRDITFESIATPSLLISFHLLGSQLSVPPNRRTL</sequence>
<feature type="region of interest" description="Disordered" evidence="1">
    <location>
        <begin position="1"/>
        <end position="23"/>
    </location>
</feature>
<dbReference type="EMBL" id="JACSEA010000005">
    <property type="protein sequence ID" value="KAF7400532.1"/>
    <property type="molecule type" value="Genomic_DNA"/>
</dbReference>
<comment type="caution">
    <text evidence="2">The sequence shown here is derived from an EMBL/GenBank/DDBJ whole genome shotgun (WGS) entry which is preliminary data.</text>
</comment>
<gene>
    <name evidence="2" type="ORF">HZH66_005716</name>
</gene>